<comment type="subcellular location">
    <subcellularLocation>
        <location evidence="1">Membrane</location>
    </subcellularLocation>
</comment>
<dbReference type="PANTHER" id="PTHR10984">
    <property type="entry name" value="ENDOPLASMIC RETICULUM-GOLGI INTERMEDIATE COMPARTMENT PROTEIN"/>
    <property type="match status" value="1"/>
</dbReference>
<dbReference type="AlphaFoldDB" id="A0AAD5Q9U3"/>
<proteinExistence type="predicted"/>
<dbReference type="EMBL" id="JAKCXM010000093">
    <property type="protein sequence ID" value="KAJ0402884.1"/>
    <property type="molecule type" value="Genomic_DNA"/>
</dbReference>
<dbReference type="Pfam" id="PF07970">
    <property type="entry name" value="COPIIcoated_ERV"/>
    <property type="match status" value="1"/>
</dbReference>
<dbReference type="PANTHER" id="PTHR10984:SF37">
    <property type="entry name" value="PROTEIN DISULFIDE-ISOMERASE 5-3"/>
    <property type="match status" value="1"/>
</dbReference>
<feature type="transmembrane region" description="Helical" evidence="5">
    <location>
        <begin position="457"/>
        <end position="483"/>
    </location>
</feature>
<dbReference type="PROSITE" id="PS51352">
    <property type="entry name" value="THIOREDOXIN_2"/>
    <property type="match status" value="1"/>
</dbReference>
<accession>A0AAD5Q9U3</accession>
<dbReference type="GO" id="GO:0016020">
    <property type="term" value="C:membrane"/>
    <property type="evidence" value="ECO:0007669"/>
    <property type="project" value="UniProtKB-SubCell"/>
</dbReference>
<dbReference type="InterPro" id="IPR013766">
    <property type="entry name" value="Thioredoxin_domain"/>
</dbReference>
<dbReference type="InterPro" id="IPR036249">
    <property type="entry name" value="Thioredoxin-like_sf"/>
</dbReference>
<keyword evidence="8" id="KW-1185">Reference proteome</keyword>
<keyword evidence="3 5" id="KW-1133">Transmembrane helix</keyword>
<reference evidence="7" key="1">
    <citation type="submission" date="2021-12" db="EMBL/GenBank/DDBJ databases">
        <title>Prjna785345.</title>
        <authorList>
            <person name="Rujirawat T."/>
            <person name="Krajaejun T."/>
        </authorList>
    </citation>
    <scope>NUCLEOTIDE SEQUENCE</scope>
    <source>
        <strain evidence="7">Pi057C3</strain>
    </source>
</reference>
<evidence type="ECO:0000256" key="2">
    <source>
        <dbReference type="ARBA" id="ARBA00022692"/>
    </source>
</evidence>
<feature type="domain" description="Thioredoxin" evidence="6">
    <location>
        <begin position="129"/>
        <end position="263"/>
    </location>
</feature>
<dbReference type="Gene3D" id="3.40.30.10">
    <property type="entry name" value="Glutaredoxin"/>
    <property type="match status" value="1"/>
</dbReference>
<dbReference type="Proteomes" id="UP001209570">
    <property type="component" value="Unassembled WGS sequence"/>
</dbReference>
<keyword evidence="4 5" id="KW-0472">Membrane</keyword>
<sequence length="499" mass="56663">MVLYKAALARFDLFRKVPEELQVNSGSGLVFTVLSLVTMLLLMVSHYRAFQLEGTRTYVALDSHQEDHLRINFNVSMLAIPCQHASVDLSDHMGQRFVNITRHIRHFRLASSKESSDVTRLDEVVIDSNPEGVPVWGGAQRAAHAGVHYSTPLTAENFEEFMSKYELVLVNYYAPWCPFCRALNPEWERAAAQLDDHPEYAERVRMASVDCTDEKAVWLCRRAHIRAYPTMLIYMYGSTWTRFMYNGPRTADHLLQFLDLFYRRLEPEADFAEEVHTNGEVPALPMEVNQENVERVDVKKVRRSVPANAVEGCEISGSISVSRVPGKLILTARSTEHSFDLAGINVTHRVNHFSFGQMKRSEHLIDGARKFIPSSRFPLDNSAFYADNVNITIEHFMNVVGLDHEDRRASIWEPVQRVYEFSASSNQYNASKTLPAALFTFDISPLVIQVVRDNMPLYRFVTSLCAIVGGVFTVIGLVDSGVFHAMNSIKKKQQLGKLH</sequence>
<dbReference type="Pfam" id="PF13850">
    <property type="entry name" value="ERGIC_N"/>
    <property type="match status" value="1"/>
</dbReference>
<evidence type="ECO:0000313" key="8">
    <source>
        <dbReference type="Proteomes" id="UP001209570"/>
    </source>
</evidence>
<dbReference type="InterPro" id="IPR045888">
    <property type="entry name" value="Erv"/>
</dbReference>
<evidence type="ECO:0000313" key="7">
    <source>
        <dbReference type="EMBL" id="KAJ0402884.1"/>
    </source>
</evidence>
<feature type="transmembrane region" description="Helical" evidence="5">
    <location>
        <begin position="28"/>
        <end position="47"/>
    </location>
</feature>
<dbReference type="InterPro" id="IPR012936">
    <property type="entry name" value="Erv_C"/>
</dbReference>
<evidence type="ECO:0000256" key="4">
    <source>
        <dbReference type="ARBA" id="ARBA00023136"/>
    </source>
</evidence>
<dbReference type="InterPro" id="IPR039542">
    <property type="entry name" value="Erv_N"/>
</dbReference>
<name>A0AAD5Q9U3_PYTIN</name>
<evidence type="ECO:0000259" key="6">
    <source>
        <dbReference type="PROSITE" id="PS51352"/>
    </source>
</evidence>
<gene>
    <name evidence="7" type="ORF">P43SY_000498</name>
</gene>
<protein>
    <recommendedName>
        <fullName evidence="6">Thioredoxin domain-containing protein</fullName>
    </recommendedName>
</protein>
<evidence type="ECO:0000256" key="3">
    <source>
        <dbReference type="ARBA" id="ARBA00022989"/>
    </source>
</evidence>
<dbReference type="GO" id="GO:0030134">
    <property type="term" value="C:COPII-coated ER to Golgi transport vesicle"/>
    <property type="evidence" value="ECO:0007669"/>
    <property type="project" value="TreeGrafter"/>
</dbReference>
<organism evidence="7 8">
    <name type="scientific">Pythium insidiosum</name>
    <name type="common">Pythiosis disease agent</name>
    <dbReference type="NCBI Taxonomy" id="114742"/>
    <lineage>
        <taxon>Eukaryota</taxon>
        <taxon>Sar</taxon>
        <taxon>Stramenopiles</taxon>
        <taxon>Oomycota</taxon>
        <taxon>Peronosporomycetes</taxon>
        <taxon>Pythiales</taxon>
        <taxon>Pythiaceae</taxon>
        <taxon>Pythium</taxon>
    </lineage>
</organism>
<dbReference type="CDD" id="cd02961">
    <property type="entry name" value="PDI_a_family"/>
    <property type="match status" value="1"/>
</dbReference>
<comment type="caution">
    <text evidence="7">The sequence shown here is derived from an EMBL/GenBank/DDBJ whole genome shotgun (WGS) entry which is preliminary data.</text>
</comment>
<keyword evidence="2 5" id="KW-0812">Transmembrane</keyword>
<evidence type="ECO:0000256" key="5">
    <source>
        <dbReference type="SAM" id="Phobius"/>
    </source>
</evidence>
<dbReference type="Pfam" id="PF00085">
    <property type="entry name" value="Thioredoxin"/>
    <property type="match status" value="1"/>
</dbReference>
<evidence type="ECO:0000256" key="1">
    <source>
        <dbReference type="ARBA" id="ARBA00004370"/>
    </source>
</evidence>
<dbReference type="GO" id="GO:0005783">
    <property type="term" value="C:endoplasmic reticulum"/>
    <property type="evidence" value="ECO:0007669"/>
    <property type="project" value="TreeGrafter"/>
</dbReference>
<dbReference type="SUPFAM" id="SSF52833">
    <property type="entry name" value="Thioredoxin-like"/>
    <property type="match status" value="1"/>
</dbReference>